<sequence>MHNLASVEEFQLVSKKEKVIFFFNADWCGDCVFIKPEIPGIVKAHPEITFIKVDRDEFIELCEELSIVGIPSFLAYENGEEIGRFVSKNRKTKEEIEAFIQTL</sequence>
<protein>
    <submittedName>
        <fullName evidence="2">Thiol-disulfide isomerase or thioredoxin</fullName>
    </submittedName>
</protein>
<dbReference type="Gene3D" id="3.40.30.10">
    <property type="entry name" value="Glutaredoxin"/>
    <property type="match status" value="1"/>
</dbReference>
<dbReference type="SUPFAM" id="SSF52833">
    <property type="entry name" value="Thioredoxin-like"/>
    <property type="match status" value="1"/>
</dbReference>
<dbReference type="PANTHER" id="PTHR10438">
    <property type="entry name" value="THIOREDOXIN"/>
    <property type="match status" value="1"/>
</dbReference>
<dbReference type="OrthoDB" id="7629852at2"/>
<proteinExistence type="predicted"/>
<dbReference type="Pfam" id="PF00085">
    <property type="entry name" value="Thioredoxin"/>
    <property type="match status" value="1"/>
</dbReference>
<accession>A0A1X7NRC1</accession>
<organism evidence="2 3">
    <name type="scientific">Carnobacterium iners</name>
    <dbReference type="NCBI Taxonomy" id="1073423"/>
    <lineage>
        <taxon>Bacteria</taxon>
        <taxon>Bacillati</taxon>
        <taxon>Bacillota</taxon>
        <taxon>Bacilli</taxon>
        <taxon>Lactobacillales</taxon>
        <taxon>Carnobacteriaceae</taxon>
        <taxon>Carnobacterium</taxon>
    </lineage>
</organism>
<gene>
    <name evidence="2" type="ORF">SAMN04488700_2325</name>
</gene>
<dbReference type="GO" id="GO:0016853">
    <property type="term" value="F:isomerase activity"/>
    <property type="evidence" value="ECO:0007669"/>
    <property type="project" value="UniProtKB-KW"/>
</dbReference>
<dbReference type="Proteomes" id="UP000193435">
    <property type="component" value="Unassembled WGS sequence"/>
</dbReference>
<evidence type="ECO:0000259" key="1">
    <source>
        <dbReference type="PROSITE" id="PS51352"/>
    </source>
</evidence>
<name>A0A1X7NRC1_9LACT</name>
<keyword evidence="3" id="KW-1185">Reference proteome</keyword>
<evidence type="ECO:0000313" key="2">
    <source>
        <dbReference type="EMBL" id="SMH40050.1"/>
    </source>
</evidence>
<dbReference type="EMBL" id="FXBJ01000002">
    <property type="protein sequence ID" value="SMH40050.1"/>
    <property type="molecule type" value="Genomic_DNA"/>
</dbReference>
<dbReference type="InterPro" id="IPR013766">
    <property type="entry name" value="Thioredoxin_domain"/>
</dbReference>
<evidence type="ECO:0000313" key="3">
    <source>
        <dbReference type="Proteomes" id="UP000193435"/>
    </source>
</evidence>
<dbReference type="RefSeq" id="WP_085560344.1">
    <property type="nucleotide sequence ID" value="NZ_FOAH01000002.1"/>
</dbReference>
<dbReference type="CDD" id="cd02947">
    <property type="entry name" value="TRX_family"/>
    <property type="match status" value="1"/>
</dbReference>
<dbReference type="STRING" id="1073423.SAMN04488700_2325"/>
<dbReference type="PANTHER" id="PTHR10438:SF468">
    <property type="entry name" value="THIOREDOXIN-1-RELATED"/>
    <property type="match status" value="1"/>
</dbReference>
<keyword evidence="2" id="KW-0413">Isomerase</keyword>
<dbReference type="InterPro" id="IPR036249">
    <property type="entry name" value="Thioredoxin-like_sf"/>
</dbReference>
<dbReference type="InterPro" id="IPR050620">
    <property type="entry name" value="Thioredoxin_H-type-like"/>
</dbReference>
<dbReference type="PROSITE" id="PS51352">
    <property type="entry name" value="THIOREDOXIN_2"/>
    <property type="match status" value="1"/>
</dbReference>
<feature type="domain" description="Thioredoxin" evidence="1">
    <location>
        <begin position="1"/>
        <end position="103"/>
    </location>
</feature>
<dbReference type="AlphaFoldDB" id="A0A1X7NRC1"/>
<reference evidence="2 3" key="1">
    <citation type="submission" date="2017-04" db="EMBL/GenBank/DDBJ databases">
        <authorList>
            <person name="Afonso C.L."/>
            <person name="Miller P.J."/>
            <person name="Scott M.A."/>
            <person name="Spackman E."/>
            <person name="Goraichik I."/>
            <person name="Dimitrov K.M."/>
            <person name="Suarez D.L."/>
            <person name="Swayne D.E."/>
        </authorList>
    </citation>
    <scope>NUCLEOTIDE SEQUENCE [LARGE SCALE GENOMIC DNA]</scope>
    <source>
        <strain evidence="2 3">LMG26642</strain>
    </source>
</reference>